<comment type="caution">
    <text evidence="2">The sequence shown here is derived from an EMBL/GenBank/DDBJ whole genome shotgun (WGS) entry which is preliminary data.</text>
</comment>
<keyword evidence="1" id="KW-1133">Transmembrane helix</keyword>
<keyword evidence="1" id="KW-0472">Membrane</keyword>
<accession>A0A4Q7PCC1</accession>
<evidence type="ECO:0008006" key="4">
    <source>
        <dbReference type="Google" id="ProtNLM"/>
    </source>
</evidence>
<reference evidence="2 3" key="1">
    <citation type="submission" date="2019-02" db="EMBL/GenBank/DDBJ databases">
        <title>Genomic Encyclopedia of Archaeal and Bacterial Type Strains, Phase II (KMG-II): from individual species to whole genera.</title>
        <authorList>
            <person name="Goeker M."/>
        </authorList>
    </citation>
    <scope>NUCLEOTIDE SEQUENCE [LARGE SCALE GENOMIC DNA]</scope>
    <source>
        <strain evidence="2 3">DSM 21411</strain>
    </source>
</reference>
<evidence type="ECO:0000313" key="2">
    <source>
        <dbReference type="EMBL" id="RZS98003.1"/>
    </source>
</evidence>
<evidence type="ECO:0000313" key="3">
    <source>
        <dbReference type="Proteomes" id="UP000292209"/>
    </source>
</evidence>
<keyword evidence="1" id="KW-0812">Transmembrane</keyword>
<keyword evidence="3" id="KW-1185">Reference proteome</keyword>
<dbReference type="AlphaFoldDB" id="A0A4Q7PCC1"/>
<organism evidence="2 3">
    <name type="scientific">Cecembia calidifontis</name>
    <dbReference type="NCBI Taxonomy" id="1187080"/>
    <lineage>
        <taxon>Bacteria</taxon>
        <taxon>Pseudomonadati</taxon>
        <taxon>Bacteroidota</taxon>
        <taxon>Cytophagia</taxon>
        <taxon>Cytophagales</taxon>
        <taxon>Cyclobacteriaceae</taxon>
        <taxon>Cecembia</taxon>
    </lineage>
</organism>
<evidence type="ECO:0000256" key="1">
    <source>
        <dbReference type="SAM" id="Phobius"/>
    </source>
</evidence>
<dbReference type="RefSeq" id="WP_130276779.1">
    <property type="nucleotide sequence ID" value="NZ_SGXG01000001.1"/>
</dbReference>
<proteinExistence type="predicted"/>
<sequence length="83" mass="9541">MKETINNWRFVILLSLTLGLAPFVPEPHIWGKIKWMAGGAKGMAVLDWFDFVFHGLPWLLLIRLSILKLKEKLKKQAFVGGKH</sequence>
<dbReference type="OrthoDB" id="1467821at2"/>
<dbReference type="EMBL" id="SGXG01000001">
    <property type="protein sequence ID" value="RZS98003.1"/>
    <property type="molecule type" value="Genomic_DNA"/>
</dbReference>
<feature type="transmembrane region" description="Helical" evidence="1">
    <location>
        <begin position="49"/>
        <end position="66"/>
    </location>
</feature>
<name>A0A4Q7PCC1_9BACT</name>
<gene>
    <name evidence="2" type="ORF">BC751_3632</name>
</gene>
<protein>
    <recommendedName>
        <fullName evidence="4">RND transporter</fullName>
    </recommendedName>
</protein>
<dbReference type="Proteomes" id="UP000292209">
    <property type="component" value="Unassembled WGS sequence"/>
</dbReference>